<dbReference type="EMBL" id="JAYWIO010000002">
    <property type="protein sequence ID" value="KAK7282856.1"/>
    <property type="molecule type" value="Genomic_DNA"/>
</dbReference>
<evidence type="ECO:0000256" key="4">
    <source>
        <dbReference type="ARBA" id="ARBA00022692"/>
    </source>
</evidence>
<dbReference type="PANTHER" id="PTHR31376">
    <property type="entry name" value="OS09G0467300 PROTEIN-RELATED"/>
    <property type="match status" value="1"/>
</dbReference>
<evidence type="ECO:0000256" key="1">
    <source>
        <dbReference type="ARBA" id="ARBA00004370"/>
    </source>
</evidence>
<proteinExistence type="inferred from homology"/>
<evidence type="ECO:0000256" key="6">
    <source>
        <dbReference type="ARBA" id="ARBA00023136"/>
    </source>
</evidence>
<gene>
    <name evidence="8" type="ORF">RIF29_11943</name>
</gene>
<keyword evidence="9" id="KW-1185">Reference proteome</keyword>
<dbReference type="InterPro" id="IPR030182">
    <property type="entry name" value="PUP_plant"/>
</dbReference>
<organism evidence="8 9">
    <name type="scientific">Crotalaria pallida</name>
    <name type="common">Smooth rattlebox</name>
    <name type="synonym">Crotalaria striata</name>
    <dbReference type="NCBI Taxonomy" id="3830"/>
    <lineage>
        <taxon>Eukaryota</taxon>
        <taxon>Viridiplantae</taxon>
        <taxon>Streptophyta</taxon>
        <taxon>Embryophyta</taxon>
        <taxon>Tracheophyta</taxon>
        <taxon>Spermatophyta</taxon>
        <taxon>Magnoliopsida</taxon>
        <taxon>eudicotyledons</taxon>
        <taxon>Gunneridae</taxon>
        <taxon>Pentapetalae</taxon>
        <taxon>rosids</taxon>
        <taxon>fabids</taxon>
        <taxon>Fabales</taxon>
        <taxon>Fabaceae</taxon>
        <taxon>Papilionoideae</taxon>
        <taxon>50 kb inversion clade</taxon>
        <taxon>genistoids sensu lato</taxon>
        <taxon>core genistoids</taxon>
        <taxon>Crotalarieae</taxon>
        <taxon>Crotalaria</taxon>
    </lineage>
</organism>
<evidence type="ECO:0000313" key="8">
    <source>
        <dbReference type="EMBL" id="KAK7282856.1"/>
    </source>
</evidence>
<evidence type="ECO:0000256" key="7">
    <source>
        <dbReference type="SAM" id="Phobius"/>
    </source>
</evidence>
<keyword evidence="4 7" id="KW-0812">Transmembrane</keyword>
<dbReference type="GO" id="GO:0015211">
    <property type="term" value="F:purine nucleoside transmembrane transporter activity"/>
    <property type="evidence" value="ECO:0007669"/>
    <property type="project" value="InterPro"/>
</dbReference>
<sequence>MQAMAEGREAQQDKTMKRILLIINCTILAIGATGAPLMLRLYFTHGGHRIWLSGFLQVGGFPIMLLPLSISYIRRRRAAAAQTTKTKMVLMELPLFLCFAVIGLIIGANTVFYAYGSSRLPLISGEANQFESGEAAYYAVLVGTAMLFQAFLLGIVGVIFCASSLLSGVLIAVFLPMTEVLAIIFFKEKFHAEKGVALFLSLWGFISYFYGEIKQGKKMKKNLTAKSEIPLALPNPSP</sequence>
<comment type="subcellular location">
    <subcellularLocation>
        <location evidence="1">Membrane</location>
    </subcellularLocation>
</comment>
<feature type="transmembrane region" description="Helical" evidence="7">
    <location>
        <begin position="93"/>
        <end position="115"/>
    </location>
</feature>
<keyword evidence="3" id="KW-0813">Transport</keyword>
<feature type="transmembrane region" description="Helical" evidence="7">
    <location>
        <begin position="192"/>
        <end position="211"/>
    </location>
</feature>
<evidence type="ECO:0000256" key="5">
    <source>
        <dbReference type="ARBA" id="ARBA00022989"/>
    </source>
</evidence>
<evidence type="ECO:0000256" key="2">
    <source>
        <dbReference type="ARBA" id="ARBA00006213"/>
    </source>
</evidence>
<evidence type="ECO:0000256" key="3">
    <source>
        <dbReference type="ARBA" id="ARBA00022448"/>
    </source>
</evidence>
<dbReference type="Proteomes" id="UP001372338">
    <property type="component" value="Unassembled WGS sequence"/>
</dbReference>
<feature type="transmembrane region" description="Helical" evidence="7">
    <location>
        <begin position="49"/>
        <end position="73"/>
    </location>
</feature>
<dbReference type="Pfam" id="PF16913">
    <property type="entry name" value="PUNUT"/>
    <property type="match status" value="2"/>
</dbReference>
<protein>
    <submittedName>
        <fullName evidence="8">Uncharacterized protein</fullName>
    </submittedName>
</protein>
<feature type="transmembrane region" description="Helical" evidence="7">
    <location>
        <begin position="135"/>
        <end position="158"/>
    </location>
</feature>
<reference evidence="8 9" key="1">
    <citation type="submission" date="2024-01" db="EMBL/GenBank/DDBJ databases">
        <title>The genomes of 5 underutilized Papilionoideae crops provide insights into root nodulation and disease resistanc.</title>
        <authorList>
            <person name="Yuan L."/>
        </authorList>
    </citation>
    <scope>NUCLEOTIDE SEQUENCE [LARGE SCALE GENOMIC DNA]</scope>
    <source>
        <strain evidence="8">ZHUSHIDOU_FW_LH</strain>
        <tissue evidence="8">Leaf</tissue>
    </source>
</reference>
<name>A0AAN9IMT6_CROPI</name>
<dbReference type="AlphaFoldDB" id="A0AAN9IMT6"/>
<evidence type="ECO:0000313" key="9">
    <source>
        <dbReference type="Proteomes" id="UP001372338"/>
    </source>
</evidence>
<comment type="similarity">
    <text evidence="2">Belongs to the purine permeases (TC 2.A.7.14) family.</text>
</comment>
<keyword evidence="5 7" id="KW-1133">Transmembrane helix</keyword>
<dbReference type="GO" id="GO:0005345">
    <property type="term" value="F:purine nucleobase transmembrane transporter activity"/>
    <property type="evidence" value="ECO:0007669"/>
    <property type="project" value="UniProtKB-ARBA"/>
</dbReference>
<dbReference type="PANTHER" id="PTHR31376:SF1">
    <property type="entry name" value="PURINE PERMEASE 2"/>
    <property type="match status" value="1"/>
</dbReference>
<dbReference type="GO" id="GO:0016020">
    <property type="term" value="C:membrane"/>
    <property type="evidence" value="ECO:0007669"/>
    <property type="project" value="UniProtKB-SubCell"/>
</dbReference>
<accession>A0AAN9IMT6</accession>
<feature type="transmembrane region" description="Helical" evidence="7">
    <location>
        <begin position="165"/>
        <end position="186"/>
    </location>
</feature>
<comment type="caution">
    <text evidence="8">The sequence shown here is derived from an EMBL/GenBank/DDBJ whole genome shotgun (WGS) entry which is preliminary data.</text>
</comment>
<feature type="transmembrane region" description="Helical" evidence="7">
    <location>
        <begin position="21"/>
        <end position="43"/>
    </location>
</feature>
<keyword evidence="6 7" id="KW-0472">Membrane</keyword>